<feature type="compositionally biased region" description="Low complexity" evidence="1">
    <location>
        <begin position="338"/>
        <end position="354"/>
    </location>
</feature>
<feature type="region of interest" description="Disordered" evidence="1">
    <location>
        <begin position="452"/>
        <end position="472"/>
    </location>
</feature>
<evidence type="ECO:0000313" key="2">
    <source>
        <dbReference type="EMBL" id="CDO57369.1"/>
    </source>
</evidence>
<dbReference type="EMBL" id="CCBN010000021">
    <property type="protein sequence ID" value="CDO57369.1"/>
    <property type="molecule type" value="Genomic_DNA"/>
</dbReference>
<feature type="compositionally biased region" description="Polar residues" evidence="1">
    <location>
        <begin position="59"/>
        <end position="68"/>
    </location>
</feature>
<dbReference type="OrthoDB" id="4067583at2759"/>
<evidence type="ECO:0000256" key="1">
    <source>
        <dbReference type="SAM" id="MobiDB-lite"/>
    </source>
</evidence>
<feature type="compositionally biased region" description="Polar residues" evidence="1">
    <location>
        <begin position="324"/>
        <end position="335"/>
    </location>
</feature>
<feature type="compositionally biased region" description="Basic and acidic residues" evidence="1">
    <location>
        <begin position="615"/>
        <end position="638"/>
    </location>
</feature>
<organism evidence="2 3">
    <name type="scientific">Geotrichum candidum</name>
    <name type="common">Oospora lactis</name>
    <name type="synonym">Dipodascus geotrichum</name>
    <dbReference type="NCBI Taxonomy" id="1173061"/>
    <lineage>
        <taxon>Eukaryota</taxon>
        <taxon>Fungi</taxon>
        <taxon>Dikarya</taxon>
        <taxon>Ascomycota</taxon>
        <taxon>Saccharomycotina</taxon>
        <taxon>Dipodascomycetes</taxon>
        <taxon>Dipodascales</taxon>
        <taxon>Dipodascaceae</taxon>
        <taxon>Geotrichum</taxon>
    </lineage>
</organism>
<evidence type="ECO:0000313" key="3">
    <source>
        <dbReference type="Proteomes" id="UP000242525"/>
    </source>
</evidence>
<reference evidence="2" key="1">
    <citation type="submission" date="2014-03" db="EMBL/GenBank/DDBJ databases">
        <authorList>
            <person name="Casaregola S."/>
        </authorList>
    </citation>
    <scope>NUCLEOTIDE SEQUENCE [LARGE SCALE GENOMIC DNA]</scope>
    <source>
        <strain evidence="2">CLIB 918</strain>
    </source>
</reference>
<dbReference type="AlphaFoldDB" id="A0A0J9XK10"/>
<comment type="caution">
    <text evidence="2">The sequence shown here is derived from an EMBL/GenBank/DDBJ whole genome shotgun (WGS) entry which is preliminary data.</text>
</comment>
<gene>
    <name evidence="2" type="ORF">BN980_GECA21s00076g</name>
</gene>
<feature type="region of interest" description="Disordered" evidence="1">
    <location>
        <begin position="548"/>
        <end position="576"/>
    </location>
</feature>
<proteinExistence type="predicted"/>
<accession>A0A0J9XK10</accession>
<feature type="region of interest" description="Disordered" evidence="1">
    <location>
        <begin position="229"/>
        <end position="251"/>
    </location>
</feature>
<feature type="region of interest" description="Disordered" evidence="1">
    <location>
        <begin position="324"/>
        <end position="356"/>
    </location>
</feature>
<feature type="compositionally biased region" description="Polar residues" evidence="1">
    <location>
        <begin position="88"/>
        <end position="99"/>
    </location>
</feature>
<feature type="compositionally biased region" description="Low complexity" evidence="1">
    <location>
        <begin position="457"/>
        <end position="472"/>
    </location>
</feature>
<protein>
    <submittedName>
        <fullName evidence="2">Uncharacterized protein</fullName>
    </submittedName>
</protein>
<name>A0A0J9XK10_GEOCN</name>
<feature type="region of interest" description="Disordered" evidence="1">
    <location>
        <begin position="591"/>
        <end position="728"/>
    </location>
</feature>
<feature type="compositionally biased region" description="Polar residues" evidence="1">
    <location>
        <begin position="556"/>
        <end position="576"/>
    </location>
</feature>
<feature type="region of interest" description="Disordered" evidence="1">
    <location>
        <begin position="192"/>
        <end position="213"/>
    </location>
</feature>
<feature type="compositionally biased region" description="Low complexity" evidence="1">
    <location>
        <begin position="198"/>
        <end position="211"/>
    </location>
</feature>
<sequence>MDITDNRHPGPNPDIARKRPATVSEAADESQSIEHSKPEDQPSPPTTIAHEPLILPHQEQGNQPELQPSQKSQEKYQVQQQPEPPLPGNTNTRLGSVSRSISINKVRQATSELETLLTDMKALRKTSSTRSKPPVLATTTASRISALTTTAEPLKEPSTARISYISMASIESSAGANAPVSEPPRYMLPVQPLASKRQSQSSQELQLQQQEAESYDLDRFSDAIDVSATKNDAPSEPAPASSPLPATPVNNKFSFPHQHQPNQSHSPVTSVHTLGDAISAIVNNKSNSTIVEGTRNNASSDDPALNLVPPPRQRLAMSALERQITGSSVDSSTEGYYTPAEETSTAANTPTTATHNVDYNTITPSSAPRDSAMTSTLFSTPKTSLGGNFSNTATNAPKAMDMSSRGIHGMGAFGMPTPATPVSLPRKGQTFPLTLSPSTVIANREQDKLLREKRKASAATVTGSTKSGGSASTAASAMTFGMQPVSAMGGDAMHSNHQRTVSSPLLSQMPLPAPSIASEDGISLALEGTPVTPIAYDSTPVNYTRHSRELPALPMQGQTKSQNFTGGNDSYSDVSNNYGSGSHLEISKWTAVTNSSQSTPKDKRGPVDPYLAETTSDKTARAAHRSYSEHHMPTREPDQSQTKRTYRDHHHHHRENNNHRSSHRSHRHESSSTRMAQRSAATQKSSSRKSRKKIPFTNEGIQQLLQDSTIPELPQHHRYPKSSGGDHFVPTDIITNNDDNAEALELPPTESVLIDKFVTALARLSTEMTDDEYKRPEGLRRLHNALKAIEGWI</sequence>
<feature type="compositionally biased region" description="Low complexity" evidence="1">
    <location>
        <begin position="69"/>
        <end position="81"/>
    </location>
</feature>
<feature type="compositionally biased region" description="Polar residues" evidence="1">
    <location>
        <begin position="699"/>
        <end position="709"/>
    </location>
</feature>
<feature type="region of interest" description="Disordered" evidence="1">
    <location>
        <begin position="1"/>
        <end position="99"/>
    </location>
</feature>
<keyword evidence="3" id="KW-1185">Reference proteome</keyword>
<feature type="compositionally biased region" description="Basic residues" evidence="1">
    <location>
        <begin position="644"/>
        <end position="667"/>
    </location>
</feature>
<feature type="compositionally biased region" description="Pro residues" evidence="1">
    <location>
        <begin position="236"/>
        <end position="246"/>
    </location>
</feature>
<feature type="compositionally biased region" description="Polar residues" evidence="1">
    <location>
        <begin position="673"/>
        <end position="683"/>
    </location>
</feature>
<dbReference type="Proteomes" id="UP000242525">
    <property type="component" value="Unassembled WGS sequence"/>
</dbReference>